<evidence type="ECO:0000256" key="3">
    <source>
        <dbReference type="SAM" id="SignalP"/>
    </source>
</evidence>
<dbReference type="EMBL" id="HBNS01058892">
    <property type="protein sequence ID" value="CAE4664446.1"/>
    <property type="molecule type" value="Transcribed_RNA"/>
</dbReference>
<dbReference type="InterPro" id="IPR023210">
    <property type="entry name" value="NADP_OxRdtase_dom"/>
</dbReference>
<protein>
    <recommendedName>
        <fullName evidence="4">NADP-dependent oxidoreductase domain-containing protein</fullName>
    </recommendedName>
</protein>
<evidence type="ECO:0000313" key="5">
    <source>
        <dbReference type="EMBL" id="CAD9329175.1"/>
    </source>
</evidence>
<organism evidence="5">
    <name type="scientific">Ditylum brightwellii</name>
    <dbReference type="NCBI Taxonomy" id="49249"/>
    <lineage>
        <taxon>Eukaryota</taxon>
        <taxon>Sar</taxon>
        <taxon>Stramenopiles</taxon>
        <taxon>Ochrophyta</taxon>
        <taxon>Bacillariophyta</taxon>
        <taxon>Mediophyceae</taxon>
        <taxon>Lithodesmiophycidae</taxon>
        <taxon>Lithodesmiales</taxon>
        <taxon>Lithodesmiaceae</taxon>
        <taxon>Ditylum</taxon>
    </lineage>
</organism>
<dbReference type="AlphaFoldDB" id="A0A6S8ZUI1"/>
<name>A0A6S8ZUI1_9STRA</name>
<dbReference type="InterPro" id="IPR050791">
    <property type="entry name" value="Aldo-Keto_reductase"/>
</dbReference>
<keyword evidence="1" id="KW-0560">Oxidoreductase</keyword>
<dbReference type="GO" id="GO:0005737">
    <property type="term" value="C:cytoplasm"/>
    <property type="evidence" value="ECO:0007669"/>
    <property type="project" value="TreeGrafter"/>
</dbReference>
<dbReference type="GO" id="GO:0016491">
    <property type="term" value="F:oxidoreductase activity"/>
    <property type="evidence" value="ECO:0007669"/>
    <property type="project" value="UniProtKB-KW"/>
</dbReference>
<dbReference type="PANTHER" id="PTHR43625:SF5">
    <property type="entry name" value="PYRIDOXAL REDUCTASE, CHLOROPLASTIC"/>
    <property type="match status" value="1"/>
</dbReference>
<keyword evidence="3" id="KW-0732">Signal</keyword>
<dbReference type="EMBL" id="HBGN01016509">
    <property type="protein sequence ID" value="CAD9329175.1"/>
    <property type="molecule type" value="Transcribed_RNA"/>
</dbReference>
<evidence type="ECO:0000256" key="1">
    <source>
        <dbReference type="ARBA" id="ARBA00023002"/>
    </source>
</evidence>
<evidence type="ECO:0000256" key="2">
    <source>
        <dbReference type="SAM" id="MobiDB-lite"/>
    </source>
</evidence>
<dbReference type="InterPro" id="IPR036812">
    <property type="entry name" value="NAD(P)_OxRdtase_dom_sf"/>
</dbReference>
<dbReference type="PANTHER" id="PTHR43625">
    <property type="entry name" value="AFLATOXIN B1 ALDEHYDE REDUCTASE"/>
    <property type="match status" value="1"/>
</dbReference>
<accession>A0A6S8ZUI1</accession>
<feature type="signal peptide" evidence="3">
    <location>
        <begin position="1"/>
        <end position="18"/>
    </location>
</feature>
<proteinExistence type="predicted"/>
<gene>
    <name evidence="6" type="ORF">DBRI00130_LOCUS42345</name>
    <name evidence="5" type="ORF">DBRI1063_LOCUS10622</name>
</gene>
<feature type="region of interest" description="Disordered" evidence="2">
    <location>
        <begin position="97"/>
        <end position="123"/>
    </location>
</feature>
<feature type="domain" description="NADP-dependent oxidoreductase" evidence="4">
    <location>
        <begin position="183"/>
        <end position="407"/>
    </location>
</feature>
<evidence type="ECO:0000313" key="6">
    <source>
        <dbReference type="EMBL" id="CAE4664446.1"/>
    </source>
</evidence>
<dbReference type="SUPFAM" id="SSF51430">
    <property type="entry name" value="NAD(P)-linked oxidoreductase"/>
    <property type="match status" value="1"/>
</dbReference>
<dbReference type="Gene3D" id="3.20.20.100">
    <property type="entry name" value="NADP-dependent oxidoreductase domain"/>
    <property type="match status" value="1"/>
</dbReference>
<feature type="chain" id="PRO_5035676638" description="NADP-dependent oxidoreductase domain-containing protein" evidence="3">
    <location>
        <begin position="19"/>
        <end position="502"/>
    </location>
</feature>
<sequence>MNRTTAALLVGGFGLTAALVGSPLPTQRGVNQQCGLARGTRLFSSRGNLPSEDELSKLLGKRSSIKKATEEKKEAASADVEVNLNLDDFDWDTMPELKTSRPVRRSSDAKASQQEGAKDKAEEEKAVIIDFQADYEDENDLHIPNRLAWTTERWGDKSKGFKQGSKLKKKEVRSGMFLAGDMQAAYNTLTQAGLPFLFTSETFGASSRNSKLSAEQVIARCSEEATQDSMDPIIAGTFANPWISLLKRSSGLRYGAQGVVSALEASCERMDQTGIELYQIGGSKLFYPGGSGAIATGLAKAVDLGLCNHVGVSNYSSRKMRSFSRKLGKRGVQLTSNQFDFSLTNRKALKSGLIKSCKAQGVIPFASNPLDNGLATGIYTSSNPSGSEADGRFQYPLKVLDKWAELHSVQEALAVRVKTRVQRTSMEDREFRGYRGPPPKINTDITTTQIAMNYIVAKGCVPVVSIATPKQAEELIGCMGWSLTDEEVQELDNAADLCEMNG</sequence>
<reference evidence="5" key="1">
    <citation type="submission" date="2021-01" db="EMBL/GenBank/DDBJ databases">
        <authorList>
            <person name="Corre E."/>
            <person name="Pelletier E."/>
            <person name="Niang G."/>
            <person name="Scheremetjew M."/>
            <person name="Finn R."/>
            <person name="Kale V."/>
            <person name="Holt S."/>
            <person name="Cochrane G."/>
            <person name="Meng A."/>
            <person name="Brown T."/>
            <person name="Cohen L."/>
        </authorList>
    </citation>
    <scope>NUCLEOTIDE SEQUENCE</scope>
    <source>
        <strain evidence="6">GSO104</strain>
        <strain evidence="5">Pop2</strain>
    </source>
</reference>
<dbReference type="Pfam" id="PF00248">
    <property type="entry name" value="Aldo_ket_red"/>
    <property type="match status" value="1"/>
</dbReference>
<evidence type="ECO:0000259" key="4">
    <source>
        <dbReference type="Pfam" id="PF00248"/>
    </source>
</evidence>